<dbReference type="GO" id="GO:0005975">
    <property type="term" value="P:carbohydrate metabolic process"/>
    <property type="evidence" value="ECO:0007669"/>
    <property type="project" value="InterPro"/>
</dbReference>
<sequence length="932" mass="105436">MKRYILILLWLISVATPAAPAFSLYDLTCEQETDPVGIDIPQPCFSWKTYAEGRGFIQAAYQILVADRPESLEQENGNVWDSGKVFSFQSVLVPFAGQQLKSSVVYYWKVRTWDQTDHPSAWSAVQTFAMGLLNEKDWGKASWIALEQDRKEEYIVPGLTDVRKGLDGRKTGFYKLPQFRKTFRIQKTVKRAVVYVAGLGHFDFFLNGEKVGNHFLDAGWTKYDKESLYVAFDVTDRLQAGENVLGVMLGNGFYNIPFERYLKLLISHGAPKMKLQLRITYNSGTTDIIVSDPSWKTAESPVTFSSIYGGEDYDASRFQKGWVSPGFNDTSWSKALPASYTGALYAQRATPLMVHSEIPPIKFYKNAKGHWLYDLGQNFSGIVRLSVQSEGSRWIRLRPAELLNADSTANQSASGDPFFFSYKTGGDNQVEQWQPQFTYYGFRYIQVEGAVPAGEKNPDHLPEISSLTGLHTCNSAAEAGSFVCSKPMFNRIHLLIDWAIRSNMASVFTDCPHREKLGWLEEAHLMQYSLQYRYNLARQYTKVMNDMRTSQLPNGCIPTIAPEYVRFANGFEDTPEWGSAFIICPWYVYQWYGDQRLLEEYYPSMQRYLDYLGTKADKHILAYGLGDWYDIGPKHPGYAQLTSNGVTATAIYYYNTTIMQQVAALLGKSGDTTRYRELAGNIKGAFNEAFYNPATEKIERNSQTANAIALYTGLVEETHRAVILQNLIEDIRSRDNALTAGDIGYRYVLRALEESGHSDVIFDMNSKYNVPGYGWQLAHGATALTESWQAYGFVSNNHFMLGHLMEWLYSGLGGIRQQEHSVAFREILIDPQIVGDVRNVQTRYESPYGTIRCEWEKTSDSHRIYVSIPANCTAKIGIPTISMQQVTTYGIPLSASNDVKIACMNPNKVWVTVGSGNYQFEVEIKNGKNPPF</sequence>
<feature type="signal peptide" evidence="4">
    <location>
        <begin position="1"/>
        <end position="21"/>
    </location>
</feature>
<organism evidence="9 10">
    <name type="scientific">Candidatus Ordinivivax streblomastigis</name>
    <dbReference type="NCBI Taxonomy" id="2540710"/>
    <lineage>
        <taxon>Bacteria</taxon>
        <taxon>Pseudomonadati</taxon>
        <taxon>Bacteroidota</taxon>
        <taxon>Bacteroidia</taxon>
        <taxon>Bacteroidales</taxon>
        <taxon>Candidatus Ordinivivax</taxon>
    </lineage>
</organism>
<dbReference type="SUPFAM" id="SSF49785">
    <property type="entry name" value="Galactose-binding domain-like"/>
    <property type="match status" value="1"/>
</dbReference>
<dbReference type="Gene3D" id="2.60.420.10">
    <property type="entry name" value="Maltose phosphorylase, domain 3"/>
    <property type="match status" value="1"/>
</dbReference>
<dbReference type="InterPro" id="IPR008928">
    <property type="entry name" value="6-hairpin_glycosidase_sf"/>
</dbReference>
<dbReference type="EMBL" id="SNRX01000037">
    <property type="protein sequence ID" value="KAA6300949.1"/>
    <property type="molecule type" value="Genomic_DNA"/>
</dbReference>
<feature type="domain" description="Bacterial alpha-L-rhamnosidase N-terminal" evidence="6">
    <location>
        <begin position="187"/>
        <end position="355"/>
    </location>
</feature>
<dbReference type="Pfam" id="PF05592">
    <property type="entry name" value="Bac_rhamnosid"/>
    <property type="match status" value="1"/>
</dbReference>
<proteinExistence type="predicted"/>
<dbReference type="PANTHER" id="PTHR33307">
    <property type="entry name" value="ALPHA-RHAMNOSIDASE (EUROFUNG)"/>
    <property type="match status" value="1"/>
</dbReference>
<evidence type="ECO:0000259" key="5">
    <source>
        <dbReference type="Pfam" id="PF05592"/>
    </source>
</evidence>
<evidence type="ECO:0000259" key="7">
    <source>
        <dbReference type="Pfam" id="PF17389"/>
    </source>
</evidence>
<keyword evidence="3" id="KW-0378">Hydrolase</keyword>
<name>A0A5M8NYM5_9BACT</name>
<keyword evidence="4" id="KW-0732">Signal</keyword>
<dbReference type="PIRSF" id="PIRSF010631">
    <property type="entry name" value="A-rhamnsds"/>
    <property type="match status" value="1"/>
</dbReference>
<dbReference type="EC" id="3.2.1.40" evidence="2"/>
<evidence type="ECO:0000313" key="9">
    <source>
        <dbReference type="EMBL" id="KAA6300949.1"/>
    </source>
</evidence>
<feature type="chain" id="PRO_5024391118" description="alpha-L-rhamnosidase" evidence="4">
    <location>
        <begin position="22"/>
        <end position="932"/>
    </location>
</feature>
<dbReference type="AlphaFoldDB" id="A0A5M8NYM5"/>
<dbReference type="InterPro" id="IPR035398">
    <property type="entry name" value="Bac_rhamnosid_C"/>
</dbReference>
<dbReference type="SUPFAM" id="SSF48208">
    <property type="entry name" value="Six-hairpin glycosidases"/>
    <property type="match status" value="1"/>
</dbReference>
<dbReference type="InterPro" id="IPR012341">
    <property type="entry name" value="6hp_glycosidase-like_sf"/>
</dbReference>
<dbReference type="Gene3D" id="1.50.10.10">
    <property type="match status" value="1"/>
</dbReference>
<evidence type="ECO:0000256" key="2">
    <source>
        <dbReference type="ARBA" id="ARBA00012652"/>
    </source>
</evidence>
<evidence type="ECO:0000256" key="1">
    <source>
        <dbReference type="ARBA" id="ARBA00001445"/>
    </source>
</evidence>
<evidence type="ECO:0000259" key="6">
    <source>
        <dbReference type="Pfam" id="PF08531"/>
    </source>
</evidence>
<dbReference type="Pfam" id="PF08531">
    <property type="entry name" value="Bac_rhamnosid_N"/>
    <property type="match status" value="1"/>
</dbReference>
<dbReference type="InterPro" id="IPR016007">
    <property type="entry name" value="Alpha_rhamnosid"/>
</dbReference>
<dbReference type="InterPro" id="IPR008979">
    <property type="entry name" value="Galactose-bd-like_sf"/>
</dbReference>
<dbReference type="Proteomes" id="UP000324575">
    <property type="component" value="Unassembled WGS sequence"/>
</dbReference>
<evidence type="ECO:0000313" key="10">
    <source>
        <dbReference type="Proteomes" id="UP000324575"/>
    </source>
</evidence>
<protein>
    <recommendedName>
        <fullName evidence="2">alpha-L-rhamnosidase</fullName>
        <ecNumber evidence="2">3.2.1.40</ecNumber>
    </recommendedName>
</protein>
<evidence type="ECO:0000256" key="4">
    <source>
        <dbReference type="SAM" id="SignalP"/>
    </source>
</evidence>
<dbReference type="Pfam" id="PF25788">
    <property type="entry name" value="Ig_Rha78A_N"/>
    <property type="match status" value="1"/>
</dbReference>
<comment type="caution">
    <text evidence="9">The sequence shown here is derived from an EMBL/GenBank/DDBJ whole genome shotgun (WGS) entry which is preliminary data.</text>
</comment>
<dbReference type="InterPro" id="IPR035396">
    <property type="entry name" value="Bac_rhamnosid6H"/>
</dbReference>
<dbReference type="Gene3D" id="2.60.120.260">
    <property type="entry name" value="Galactose-binding domain-like"/>
    <property type="match status" value="2"/>
</dbReference>
<reference evidence="9 10" key="1">
    <citation type="submission" date="2019-03" db="EMBL/GenBank/DDBJ databases">
        <title>Single cell metagenomics reveals metabolic interactions within the superorganism composed of flagellate Streblomastix strix and complex community of Bacteroidetes bacteria on its surface.</title>
        <authorList>
            <person name="Treitli S.C."/>
            <person name="Kolisko M."/>
            <person name="Husnik F."/>
            <person name="Keeling P."/>
            <person name="Hampl V."/>
        </authorList>
    </citation>
    <scope>NUCLEOTIDE SEQUENCE [LARGE SCALE GENOMIC DNA]</scope>
    <source>
        <strain evidence="9">St1</strain>
    </source>
</reference>
<dbReference type="PANTHER" id="PTHR33307:SF11">
    <property type="entry name" value="ALPHA-L-RHAMNOSIDASE"/>
    <property type="match status" value="1"/>
</dbReference>
<feature type="domain" description="Alpha-L-rhamnosidase six-hairpin glycosidase" evidence="7">
    <location>
        <begin position="478"/>
        <end position="810"/>
    </location>
</feature>
<evidence type="ECO:0000256" key="3">
    <source>
        <dbReference type="ARBA" id="ARBA00022801"/>
    </source>
</evidence>
<dbReference type="GO" id="GO:0030596">
    <property type="term" value="F:alpha-L-rhamnosidase activity"/>
    <property type="evidence" value="ECO:0007669"/>
    <property type="project" value="UniProtKB-EC"/>
</dbReference>
<dbReference type="InterPro" id="IPR013737">
    <property type="entry name" value="Bac_rhamnosid_N"/>
</dbReference>
<dbReference type="InterPro" id="IPR013783">
    <property type="entry name" value="Ig-like_fold"/>
</dbReference>
<feature type="domain" description="Alpha-L-rhamnosidase concanavalin-like" evidence="5">
    <location>
        <begin position="367"/>
        <end position="458"/>
    </location>
</feature>
<gene>
    <name evidence="9" type="ORF">EZS26_002906</name>
</gene>
<comment type="catalytic activity">
    <reaction evidence="1">
        <text>Hydrolysis of terminal non-reducing alpha-L-rhamnose residues in alpha-L-rhamnosides.</text>
        <dbReference type="EC" id="3.2.1.40"/>
    </reaction>
</comment>
<evidence type="ECO:0000259" key="8">
    <source>
        <dbReference type="Pfam" id="PF17390"/>
    </source>
</evidence>
<dbReference type="Pfam" id="PF17389">
    <property type="entry name" value="Bac_rhamnosid6H"/>
    <property type="match status" value="1"/>
</dbReference>
<dbReference type="Pfam" id="PF17390">
    <property type="entry name" value="Bac_rhamnosid_C"/>
    <property type="match status" value="1"/>
</dbReference>
<dbReference type="InterPro" id="IPR008902">
    <property type="entry name" value="Rhamnosid_concanavalin"/>
</dbReference>
<feature type="domain" description="Alpha-L-rhamnosidase C-terminal" evidence="8">
    <location>
        <begin position="814"/>
        <end position="884"/>
    </location>
</feature>
<dbReference type="Gene3D" id="2.60.40.10">
    <property type="entry name" value="Immunoglobulins"/>
    <property type="match status" value="1"/>
</dbReference>
<accession>A0A5M8NYM5</accession>